<dbReference type="AlphaFoldDB" id="V6AR23"/>
<name>V6AR23_9ARCH</name>
<dbReference type="EMBL" id="CBTY010000006">
    <property type="protein sequence ID" value="CDI05005.1"/>
    <property type="molecule type" value="Genomic_DNA"/>
</dbReference>
<evidence type="ECO:0000313" key="2">
    <source>
        <dbReference type="Proteomes" id="UP000018159"/>
    </source>
</evidence>
<dbReference type="RefSeq" id="WP_048194347.1">
    <property type="nucleotide sequence ID" value="NZ_CBTY010000006.1"/>
</dbReference>
<dbReference type="OrthoDB" id="14164at2157"/>
<sequence length="217" mass="23898">MINKKFTIAGSSIGLAALLVFVFAAPGFTTQTNTIKMGCMSLDEVNAISTMKVRSPTLPAGFTLHCGQASLYEAELLFAEESAEKGATVKENMLQKIQNGAIHVYITDLKSKVGNEDFQKEIGNVDEQIVKEYEHIKQVNPSLDPQLVQINGKKAWAYEACEECGKQTATFEDGSEITNSFAVPARVEFYDDNGIRYFLESNRPLSDLIDVARSLQS</sequence>
<comment type="caution">
    <text evidence="1">The sequence shown here is derived from an EMBL/GenBank/DDBJ whole genome shotgun (WGS) entry which is preliminary data.</text>
</comment>
<gene>
    <name evidence="1" type="ORF">NITUZ_140080</name>
</gene>
<organism evidence="1 2">
    <name type="scientific">Candidatus Nitrosotenuis uzonensis</name>
    <dbReference type="NCBI Taxonomy" id="1407055"/>
    <lineage>
        <taxon>Archaea</taxon>
        <taxon>Nitrososphaerota</taxon>
        <taxon>Candidatus Nitrosotenuis</taxon>
    </lineage>
</organism>
<proteinExistence type="predicted"/>
<dbReference type="STRING" id="1407055.NITUZ_140080"/>
<accession>V6AR23</accession>
<protein>
    <submittedName>
        <fullName evidence="1">Uncharacterized protein</fullName>
    </submittedName>
</protein>
<evidence type="ECO:0000313" key="1">
    <source>
        <dbReference type="EMBL" id="CDI05005.1"/>
    </source>
</evidence>
<dbReference type="Proteomes" id="UP000018159">
    <property type="component" value="Unassembled WGS sequence"/>
</dbReference>
<keyword evidence="2" id="KW-1185">Reference proteome</keyword>
<reference evidence="1 2" key="1">
    <citation type="journal article" date="2013" name="PLoS ONE">
        <title>Enrichment and Genome Sequence of the Group I.1a Ammonia-Oxidizing Archaeon ?Ca. Nitrosotenuis uzonensis? Representing a Clade Globally.</title>
        <authorList>
            <person name="Lebedeva E.V."/>
            <person name="Hatzenpichler R."/>
            <person name="Pelletier E."/>
            <person name="Schuster N."/>
            <person name="Hauzmayer S."/>
            <person name="Bulaev A."/>
            <person name="Grigor'eva N.V."/>
            <person name="Galushko A."/>
            <person name="Schmid M."/>
            <person name="Palatinszky M."/>
            <person name="Le Paslier D."/>
            <person name="Daims H."/>
            <person name="Wagner M."/>
        </authorList>
    </citation>
    <scope>NUCLEOTIDE SEQUENCE [LARGE SCALE GENOMIC DNA]</scope>
    <source>
        <strain evidence="1 2">N4</strain>
    </source>
</reference>